<proteinExistence type="predicted"/>
<accession>A0A0F5QFG4</accession>
<dbReference type="AlphaFoldDB" id="A0A0F5QFG4"/>
<reference evidence="1 2" key="1">
    <citation type="submission" date="2015-03" db="EMBL/GenBank/DDBJ databases">
        <authorList>
            <person name="Lepp D."/>
            <person name="Hassan Y.I."/>
            <person name="Li X.-Z."/>
            <person name="Zhou T."/>
        </authorList>
    </citation>
    <scope>NUCLEOTIDE SEQUENCE [LARGE SCALE GENOMIC DNA]</scope>
    <source>
        <strain evidence="1 2">E84</strain>
    </source>
</reference>
<gene>
    <name evidence="1" type="ORF">WH87_04610</name>
</gene>
<evidence type="ECO:0000313" key="1">
    <source>
        <dbReference type="EMBL" id="KKC39486.1"/>
    </source>
</evidence>
<name>A0A0F5QFG4_9HYPH</name>
<sequence>MMFIIRPAAYSAEQNFGELLSEPKHESGVSPNGDDRHQQEVCLMFRRLVVALNCPASAGPSFLLPAQFHHPIAIFTTGRHGHYLSQLSAV</sequence>
<organism evidence="1 2">
    <name type="scientific">Devosia epidermidihirudinis</name>
    <dbReference type="NCBI Taxonomy" id="1293439"/>
    <lineage>
        <taxon>Bacteria</taxon>
        <taxon>Pseudomonadati</taxon>
        <taxon>Pseudomonadota</taxon>
        <taxon>Alphaproteobacteria</taxon>
        <taxon>Hyphomicrobiales</taxon>
        <taxon>Devosiaceae</taxon>
        <taxon>Devosia</taxon>
    </lineage>
</organism>
<dbReference type="EMBL" id="LANJ01000011">
    <property type="protein sequence ID" value="KKC39486.1"/>
    <property type="molecule type" value="Genomic_DNA"/>
</dbReference>
<dbReference type="Proteomes" id="UP000033411">
    <property type="component" value="Unassembled WGS sequence"/>
</dbReference>
<evidence type="ECO:0000313" key="2">
    <source>
        <dbReference type="Proteomes" id="UP000033411"/>
    </source>
</evidence>
<comment type="caution">
    <text evidence="1">The sequence shown here is derived from an EMBL/GenBank/DDBJ whole genome shotgun (WGS) entry which is preliminary data.</text>
</comment>
<dbReference type="PATRIC" id="fig|1293439.3.peg.484"/>
<protein>
    <submittedName>
        <fullName evidence="1">Uncharacterized protein</fullName>
    </submittedName>
</protein>
<keyword evidence="2" id="KW-1185">Reference proteome</keyword>
<dbReference type="STRING" id="1293439.WH87_04610"/>